<comment type="caution">
    <text evidence="5">The sequence shown here is derived from an EMBL/GenBank/DDBJ whole genome shotgun (WGS) entry which is preliminary data.</text>
</comment>
<dbReference type="PANTHER" id="PTHR30349">
    <property type="entry name" value="PHAGE INTEGRASE-RELATED"/>
    <property type="match status" value="1"/>
</dbReference>
<evidence type="ECO:0000256" key="3">
    <source>
        <dbReference type="ARBA" id="ARBA00023172"/>
    </source>
</evidence>
<evidence type="ECO:0000259" key="4">
    <source>
        <dbReference type="PROSITE" id="PS51898"/>
    </source>
</evidence>
<dbReference type="InterPro" id="IPR011010">
    <property type="entry name" value="DNA_brk_join_enz"/>
</dbReference>
<reference evidence="5 6" key="1">
    <citation type="submission" date="2018-10" db="EMBL/GenBank/DDBJ databases">
        <authorList>
            <person name="Li J."/>
        </authorList>
    </citation>
    <scope>NUCLEOTIDE SEQUENCE [LARGE SCALE GENOMIC DNA]</scope>
    <source>
        <strain evidence="5 6">JCM 30549</strain>
    </source>
</reference>
<evidence type="ECO:0000256" key="2">
    <source>
        <dbReference type="ARBA" id="ARBA00023125"/>
    </source>
</evidence>
<proteinExistence type="inferred from homology"/>
<protein>
    <submittedName>
        <fullName evidence="5">Site-specific integrase</fullName>
    </submittedName>
</protein>
<dbReference type="AlphaFoldDB" id="A0A3L6ZL63"/>
<dbReference type="GO" id="GO:0015074">
    <property type="term" value="P:DNA integration"/>
    <property type="evidence" value="ECO:0007669"/>
    <property type="project" value="InterPro"/>
</dbReference>
<dbReference type="InterPro" id="IPR013762">
    <property type="entry name" value="Integrase-like_cat_sf"/>
</dbReference>
<dbReference type="InterPro" id="IPR002104">
    <property type="entry name" value="Integrase_catalytic"/>
</dbReference>
<name>A0A3L6ZL63_9MICO</name>
<keyword evidence="2" id="KW-0238">DNA-binding</keyword>
<keyword evidence="3" id="KW-0233">DNA recombination</keyword>
<feature type="domain" description="Tyr recombinase" evidence="4">
    <location>
        <begin position="222"/>
        <end position="415"/>
    </location>
</feature>
<dbReference type="Proteomes" id="UP000275395">
    <property type="component" value="Unassembled WGS sequence"/>
</dbReference>
<organism evidence="5 6">
    <name type="scientific">Mycetocola reblochoni</name>
    <dbReference type="NCBI Taxonomy" id="331618"/>
    <lineage>
        <taxon>Bacteria</taxon>
        <taxon>Bacillati</taxon>
        <taxon>Actinomycetota</taxon>
        <taxon>Actinomycetes</taxon>
        <taxon>Micrococcales</taxon>
        <taxon>Microbacteriaceae</taxon>
        <taxon>Mycetocola</taxon>
    </lineage>
</organism>
<accession>A0A3L6ZL63</accession>
<dbReference type="InterPro" id="IPR010998">
    <property type="entry name" value="Integrase_recombinase_N"/>
</dbReference>
<dbReference type="RefSeq" id="WP_087138657.1">
    <property type="nucleotide sequence ID" value="NZ_RCUW01000009.1"/>
</dbReference>
<dbReference type="Gene3D" id="1.10.443.10">
    <property type="entry name" value="Intergrase catalytic core"/>
    <property type="match status" value="1"/>
</dbReference>
<dbReference type="PANTHER" id="PTHR30349:SF64">
    <property type="entry name" value="PROPHAGE INTEGRASE INTD-RELATED"/>
    <property type="match status" value="1"/>
</dbReference>
<gene>
    <name evidence="5" type="ORF">D9V30_10420</name>
</gene>
<dbReference type="Gene3D" id="1.10.150.130">
    <property type="match status" value="1"/>
</dbReference>
<dbReference type="SUPFAM" id="SSF56349">
    <property type="entry name" value="DNA breaking-rejoining enzymes"/>
    <property type="match status" value="1"/>
</dbReference>
<evidence type="ECO:0000313" key="5">
    <source>
        <dbReference type="EMBL" id="RLP68395.1"/>
    </source>
</evidence>
<dbReference type="InterPro" id="IPR050090">
    <property type="entry name" value="Tyrosine_recombinase_XerCD"/>
</dbReference>
<sequence>MAKVWIVDLWVKDAKVRLETGETIKVSPPPAQLRHLSKLEDRFKTSRFQTGSRWRLSWYEDTVQGRKLRAQLFRDKRDAEAAAAEMEDDIRSGRYISPQSRRTLFMDAAAEWLASKKQPKHATLHHYKRDLRIYVNPRWGRMPLAQITRRDIDAWVGDLISGVAPREYRSQNDEAVPLGVSSVHRIAGVVFAGVLKHAVASGYIHQSPYKGVELPRPQETGEELVILDHASIAALAESVVAPSGRKTDSVLIYFLAYTGLRINEALALRCDDVDLRRRRVRVLRTWTLGQSGERVVGPPKTWERRSVPLSKFLSQMVEDLVEGRPGDAWVFTAARGGSIHDHNWRNRVWNKAVADVGLERPGLTIHKLRHSAASSAIAAGADVKLVQRMLGHKDATETLNTYGHLWPDRMDAVVEAVDRARLKAIGKSA</sequence>
<dbReference type="PROSITE" id="PS51898">
    <property type="entry name" value="TYR_RECOMBINASE"/>
    <property type="match status" value="1"/>
</dbReference>
<dbReference type="EMBL" id="RCUW01000009">
    <property type="protein sequence ID" value="RLP68395.1"/>
    <property type="molecule type" value="Genomic_DNA"/>
</dbReference>
<dbReference type="GO" id="GO:0003677">
    <property type="term" value="F:DNA binding"/>
    <property type="evidence" value="ECO:0007669"/>
    <property type="project" value="UniProtKB-KW"/>
</dbReference>
<dbReference type="GO" id="GO:0006310">
    <property type="term" value="P:DNA recombination"/>
    <property type="evidence" value="ECO:0007669"/>
    <property type="project" value="UniProtKB-KW"/>
</dbReference>
<evidence type="ECO:0000313" key="6">
    <source>
        <dbReference type="Proteomes" id="UP000275395"/>
    </source>
</evidence>
<evidence type="ECO:0000256" key="1">
    <source>
        <dbReference type="ARBA" id="ARBA00008857"/>
    </source>
</evidence>
<comment type="similarity">
    <text evidence="1">Belongs to the 'phage' integrase family.</text>
</comment>
<dbReference type="Pfam" id="PF00589">
    <property type="entry name" value="Phage_integrase"/>
    <property type="match status" value="1"/>
</dbReference>